<dbReference type="AlphaFoldDB" id="A0A3A9Y5C6"/>
<sequence length="60" mass="6904">MIERELSRAQWLPLLAKGIIREHHAHGACRRCGDDGCANLTWARDVLKVLHRAGNRPDRY</sequence>
<accession>A0A3A9Y5C6</accession>
<reference evidence="1 2" key="1">
    <citation type="submission" date="2018-09" db="EMBL/GenBank/DDBJ databases">
        <title>Micromonospora sp. nov. MS1-9, isolated from a root of Musa sp.</title>
        <authorList>
            <person name="Kuncharoen N."/>
            <person name="Kudo T."/>
            <person name="Ohkuma M."/>
            <person name="Yuki M."/>
            <person name="Tanasupawat S."/>
        </authorList>
    </citation>
    <scope>NUCLEOTIDE SEQUENCE [LARGE SCALE GENOMIC DNA]</scope>
    <source>
        <strain evidence="1 2">MS1-9</strain>
    </source>
</reference>
<evidence type="ECO:0000313" key="1">
    <source>
        <dbReference type="EMBL" id="RKN31863.1"/>
    </source>
</evidence>
<dbReference type="EMBL" id="RAZT01000007">
    <property type="protein sequence ID" value="RKN31863.1"/>
    <property type="molecule type" value="Genomic_DNA"/>
</dbReference>
<comment type="caution">
    <text evidence="1">The sequence shown here is derived from an EMBL/GenBank/DDBJ whole genome shotgun (WGS) entry which is preliminary data.</text>
</comment>
<proteinExistence type="predicted"/>
<organism evidence="1 2">
    <name type="scientific">Micromonospora musae</name>
    <dbReference type="NCBI Taxonomy" id="1894970"/>
    <lineage>
        <taxon>Bacteria</taxon>
        <taxon>Bacillati</taxon>
        <taxon>Actinomycetota</taxon>
        <taxon>Actinomycetes</taxon>
        <taxon>Micromonosporales</taxon>
        <taxon>Micromonosporaceae</taxon>
        <taxon>Micromonospora</taxon>
    </lineage>
</organism>
<gene>
    <name evidence="1" type="ORF">D7044_16480</name>
</gene>
<name>A0A3A9Y5C6_9ACTN</name>
<evidence type="ECO:0000313" key="2">
    <source>
        <dbReference type="Proteomes" id="UP000275865"/>
    </source>
</evidence>
<protein>
    <submittedName>
        <fullName evidence="1">Uncharacterized protein</fullName>
    </submittedName>
</protein>
<dbReference type="RefSeq" id="WP_120689440.1">
    <property type="nucleotide sequence ID" value="NZ_RAZT01000007.1"/>
</dbReference>
<dbReference type="Proteomes" id="UP000275865">
    <property type="component" value="Unassembled WGS sequence"/>
</dbReference>